<dbReference type="GO" id="GO:0004360">
    <property type="term" value="F:glutamine-fructose-6-phosphate transaminase (isomerizing) activity"/>
    <property type="evidence" value="ECO:0007669"/>
    <property type="project" value="UniProtKB-EC"/>
</dbReference>
<evidence type="ECO:0000259" key="4">
    <source>
        <dbReference type="PROSITE" id="PS51464"/>
    </source>
</evidence>
<dbReference type="EC" id="2.6.1.16" evidence="2"/>
<dbReference type="GO" id="GO:0097367">
    <property type="term" value="F:carbohydrate derivative binding"/>
    <property type="evidence" value="ECO:0007669"/>
    <property type="project" value="InterPro"/>
</dbReference>
<dbReference type="GO" id="GO:0006047">
    <property type="term" value="P:UDP-N-acetylglucosamine metabolic process"/>
    <property type="evidence" value="ECO:0007669"/>
    <property type="project" value="TreeGrafter"/>
</dbReference>
<comment type="catalytic activity">
    <reaction evidence="1">
        <text>D-fructose 6-phosphate + L-glutamine = D-glucosamine 6-phosphate + L-glutamate</text>
        <dbReference type="Rhea" id="RHEA:13237"/>
        <dbReference type="ChEBI" id="CHEBI:29985"/>
        <dbReference type="ChEBI" id="CHEBI:58359"/>
        <dbReference type="ChEBI" id="CHEBI:58725"/>
        <dbReference type="ChEBI" id="CHEBI:61527"/>
        <dbReference type="EC" id="2.6.1.16"/>
    </reaction>
</comment>
<sequence>MSAPTTQTAMYRTMHGQPEALRRLLEDGWQPAAAAAALLAPSARVSLVGIGTSFHAALVGAWLLRAAGLDARAVSSFDFALYPESFPLAEDDAVIVLAHTGVKRFSGEALGRANAAGATVLSVGSRTAEHPGSRLVLRTTERERSAAYTASHLAAMTVLAQVATELGERREAPGVAGFREALSGLPDLVAGLLAREEEIAPAAQEAVGRRVYAAGAGPNEATALELVIKAREAAHAHVDALALEQFLHGPMVAVNEGDLAVLVNAAGAAAERVAEVGAVLGAMGARLWVVGDAIAAVPDAGTFALPALPEALSPLTAVVPMQMLAYRMAALKGINPDTFRRDDPRYAAAFGLIAL</sequence>
<feature type="domain" description="SIS" evidence="4">
    <location>
        <begin position="199"/>
        <end position="339"/>
    </location>
</feature>
<dbReference type="PANTHER" id="PTHR10937:SF0">
    <property type="entry name" value="GLUTAMINE--FRUCTOSE-6-PHOSPHATE TRANSAMINASE (ISOMERIZING)"/>
    <property type="match status" value="1"/>
</dbReference>
<dbReference type="InterPro" id="IPR001347">
    <property type="entry name" value="SIS_dom"/>
</dbReference>
<evidence type="ECO:0000256" key="3">
    <source>
        <dbReference type="ARBA" id="ARBA00016090"/>
    </source>
</evidence>
<organism evidence="5">
    <name type="scientific">uncultured Thermomicrobiales bacterium</name>
    <dbReference type="NCBI Taxonomy" id="1645740"/>
    <lineage>
        <taxon>Bacteria</taxon>
        <taxon>Pseudomonadati</taxon>
        <taxon>Thermomicrobiota</taxon>
        <taxon>Thermomicrobia</taxon>
        <taxon>Thermomicrobiales</taxon>
        <taxon>environmental samples</taxon>
    </lineage>
</organism>
<dbReference type="InterPro" id="IPR046348">
    <property type="entry name" value="SIS_dom_sf"/>
</dbReference>
<evidence type="ECO:0000313" key="5">
    <source>
        <dbReference type="EMBL" id="CAA9573402.1"/>
    </source>
</evidence>
<dbReference type="PROSITE" id="PS51464">
    <property type="entry name" value="SIS"/>
    <property type="match status" value="2"/>
</dbReference>
<accession>A0A6J4VCL1</accession>
<evidence type="ECO:0000256" key="2">
    <source>
        <dbReference type="ARBA" id="ARBA00012916"/>
    </source>
</evidence>
<reference evidence="5" key="1">
    <citation type="submission" date="2020-02" db="EMBL/GenBank/DDBJ databases">
        <authorList>
            <person name="Meier V. D."/>
        </authorList>
    </citation>
    <scope>NUCLEOTIDE SEQUENCE</scope>
    <source>
        <strain evidence="5">AVDCRST_MAG19</strain>
    </source>
</reference>
<dbReference type="EMBL" id="CADCWL010000158">
    <property type="protein sequence ID" value="CAA9573402.1"/>
    <property type="molecule type" value="Genomic_DNA"/>
</dbReference>
<name>A0A6J4VCL1_9BACT</name>
<dbReference type="SUPFAM" id="SSF53697">
    <property type="entry name" value="SIS domain"/>
    <property type="match status" value="1"/>
</dbReference>
<dbReference type="GO" id="GO:0006002">
    <property type="term" value="P:fructose 6-phosphate metabolic process"/>
    <property type="evidence" value="ECO:0007669"/>
    <property type="project" value="TreeGrafter"/>
</dbReference>
<gene>
    <name evidence="5" type="ORF">AVDCRST_MAG19-3046</name>
</gene>
<dbReference type="Gene3D" id="3.40.50.10490">
    <property type="entry name" value="Glucose-6-phosphate isomerase like protein, domain 1"/>
    <property type="match status" value="2"/>
</dbReference>
<dbReference type="InterPro" id="IPR035490">
    <property type="entry name" value="GlmS/FrlB_SIS"/>
</dbReference>
<dbReference type="AlphaFoldDB" id="A0A6J4VCL1"/>
<protein>
    <recommendedName>
        <fullName evidence="3">Glutamine--fructose-6-phosphate aminotransferase [isomerizing]</fullName>
        <ecNumber evidence="2">2.6.1.16</ecNumber>
    </recommendedName>
</protein>
<evidence type="ECO:0000256" key="1">
    <source>
        <dbReference type="ARBA" id="ARBA00001031"/>
    </source>
</evidence>
<dbReference type="CDD" id="cd05009">
    <property type="entry name" value="SIS_GlmS_GlmD_2"/>
    <property type="match status" value="1"/>
</dbReference>
<proteinExistence type="predicted"/>
<dbReference type="GO" id="GO:0006487">
    <property type="term" value="P:protein N-linked glycosylation"/>
    <property type="evidence" value="ECO:0007669"/>
    <property type="project" value="TreeGrafter"/>
</dbReference>
<dbReference type="PANTHER" id="PTHR10937">
    <property type="entry name" value="GLUCOSAMINE--FRUCTOSE-6-PHOSPHATE AMINOTRANSFERASE, ISOMERIZING"/>
    <property type="match status" value="1"/>
</dbReference>
<feature type="domain" description="SIS" evidence="4">
    <location>
        <begin position="34"/>
        <end position="172"/>
    </location>
</feature>